<evidence type="ECO:0000256" key="13">
    <source>
        <dbReference type="ARBA" id="ARBA00023136"/>
    </source>
</evidence>
<keyword evidence="10" id="KW-0862">Zinc</keyword>
<keyword evidence="6" id="KW-0812">Transmembrane</keyword>
<keyword evidence="14" id="KW-0576">Peroxisome</keyword>
<evidence type="ECO:0000256" key="4">
    <source>
        <dbReference type="ARBA" id="ARBA00022448"/>
    </source>
</evidence>
<keyword evidence="7" id="KW-0479">Metal-binding</keyword>
<evidence type="ECO:0000256" key="7">
    <source>
        <dbReference type="ARBA" id="ARBA00022723"/>
    </source>
</evidence>
<evidence type="ECO:0000259" key="19">
    <source>
        <dbReference type="Pfam" id="PF04757"/>
    </source>
</evidence>
<gene>
    <name evidence="20" type="ORF">CCMP2556_LOCUS17524</name>
</gene>
<sequence length="760" mass="86408">MFIQTASRSPLAQSNAVSLGAHQGRKDSPRWLFRSQVTSYGSNLKPKASCRPVMVHLINFWVVKHTHHISSPNLSQSIWHISIYHIYQITPGWVPFPGPNKSQPCDTILTLRLTAWPFLPPRFKRVGTPRVPTAWILGALAMPEEELLAQDGLLRCVGNLKSNLQTWSCEERVRALERQTEAAQAQQKVNALSAALRKAEVLEESWEKGVSSLLQQAKEQRAELVKVVDLLKAPLKESGLSGLSESGDLSSLPELVKKALGQMDSKKKEKVKEKSKSEKEQSEKEEEEEEKEESEKEEKEKDKKKKGKKKEEKEEKEEKNEKKGSRKEAKEGKDRKKRRRSRKERGSDASDSYSYSRTPSPRRRRKRRRRRRRRPSPSYSRSYSYTPSKERRKGTRRKGTKRRSGGRDRGGASALDVGSEISRFVKVNKLEERCEKILRDLDAKLAFQVMGVSGGGGRGFTFELSGDVRDPTAVVLARIRKVQFARDVAPKRKRSRSRRIFPEHMIEQESPLKDVVKSIWIYYSADGIASMASASPELLVLRVNQLDARRLDGEITSILRQQLLDAILTDPWPLERFAPEVDAALQGILWRYTIWIDEPTPGGRLQNLRYARAGGEGKPLSKLQKLSFLMLWVLLPWLGKRSYELLQRLEVESGHPRLKALASWLLRSAVPKGVALHSLLVATNFLIFLRFGTFSELRDRILKIRLVHIDPTARRQVAFEYMNRVMIWNGLSEFLLTVWAVRFGSRSGSSGVKGGGLSGG</sequence>
<dbReference type="InterPro" id="IPR006845">
    <property type="entry name" value="Pex_N"/>
</dbReference>
<feature type="compositionally biased region" description="Basic residues" evidence="18">
    <location>
        <begin position="390"/>
        <end position="404"/>
    </location>
</feature>
<keyword evidence="13" id="KW-0472">Membrane</keyword>
<evidence type="ECO:0000256" key="11">
    <source>
        <dbReference type="ARBA" id="ARBA00022927"/>
    </source>
</evidence>
<keyword evidence="11" id="KW-0653">Protein transport</keyword>
<reference evidence="20 21" key="1">
    <citation type="submission" date="2024-02" db="EMBL/GenBank/DDBJ databases">
        <authorList>
            <person name="Chen Y."/>
            <person name="Shah S."/>
            <person name="Dougan E. K."/>
            <person name="Thang M."/>
            <person name="Chan C."/>
        </authorList>
    </citation>
    <scope>NUCLEOTIDE SEQUENCE [LARGE SCALE GENOMIC DNA]</scope>
</reference>
<keyword evidence="12" id="KW-1133">Transmembrane helix</keyword>
<protein>
    <recommendedName>
        <fullName evidence="17">RING-type E3 ubiquitin transferase (cysteine targeting)</fullName>
        <ecNumber evidence="17">2.3.2.36</ecNumber>
    </recommendedName>
    <alternativeName>
        <fullName evidence="15">Peroxin-2</fullName>
    </alternativeName>
</protein>
<comment type="pathway">
    <text evidence="2">Protein modification; protein ubiquitination.</text>
</comment>
<evidence type="ECO:0000256" key="8">
    <source>
        <dbReference type="ARBA" id="ARBA00022771"/>
    </source>
</evidence>
<dbReference type="PANTHER" id="PTHR48178">
    <property type="entry name" value="PEROXISOME BIOGENESIS FACTOR 2"/>
    <property type="match status" value="1"/>
</dbReference>
<dbReference type="Proteomes" id="UP001642484">
    <property type="component" value="Unassembled WGS sequence"/>
</dbReference>
<comment type="similarity">
    <text evidence="3">Belongs to the pex2/pex10/pex12 family.</text>
</comment>
<evidence type="ECO:0000256" key="16">
    <source>
        <dbReference type="ARBA" id="ARBA00034438"/>
    </source>
</evidence>
<feature type="region of interest" description="Disordered" evidence="18">
    <location>
        <begin position="260"/>
        <end position="414"/>
    </location>
</feature>
<feature type="compositionally biased region" description="Basic and acidic residues" evidence="18">
    <location>
        <begin position="309"/>
        <end position="334"/>
    </location>
</feature>
<accession>A0ABP0KRS0</accession>
<evidence type="ECO:0000313" key="20">
    <source>
        <dbReference type="EMBL" id="CAK9029545.1"/>
    </source>
</evidence>
<evidence type="ECO:0000256" key="18">
    <source>
        <dbReference type="SAM" id="MobiDB-lite"/>
    </source>
</evidence>
<feature type="region of interest" description="Disordered" evidence="18">
    <location>
        <begin position="1"/>
        <end position="23"/>
    </location>
</feature>
<feature type="compositionally biased region" description="Low complexity" evidence="18">
    <location>
        <begin position="376"/>
        <end position="387"/>
    </location>
</feature>
<feature type="compositionally biased region" description="Acidic residues" evidence="18">
    <location>
        <begin position="283"/>
        <end position="292"/>
    </location>
</feature>
<dbReference type="EMBL" id="CAXAMN010009680">
    <property type="protein sequence ID" value="CAK9029545.1"/>
    <property type="molecule type" value="Genomic_DNA"/>
</dbReference>
<feature type="domain" description="Pex N-terminal" evidence="19">
    <location>
        <begin position="552"/>
        <end position="738"/>
    </location>
</feature>
<keyword evidence="9" id="KW-0833">Ubl conjugation pathway</keyword>
<evidence type="ECO:0000256" key="6">
    <source>
        <dbReference type="ARBA" id="ARBA00022692"/>
    </source>
</evidence>
<comment type="subcellular location">
    <subcellularLocation>
        <location evidence="1">Peroxisome membrane</location>
        <topology evidence="1">Multi-pass membrane protein</topology>
    </subcellularLocation>
</comment>
<keyword evidence="21" id="KW-1185">Reference proteome</keyword>
<keyword evidence="8" id="KW-0863">Zinc-finger</keyword>
<evidence type="ECO:0000313" key="21">
    <source>
        <dbReference type="Proteomes" id="UP001642484"/>
    </source>
</evidence>
<feature type="compositionally biased region" description="Basic residues" evidence="18">
    <location>
        <begin position="360"/>
        <end position="375"/>
    </location>
</feature>
<comment type="catalytic activity">
    <reaction evidence="16">
        <text>[E2 ubiquitin-conjugating enzyme]-S-ubiquitinyl-L-cysteine + [acceptor protein]-L-cysteine = [E2 ubiquitin-conjugating enzyme]-L-cysteine + [acceptor protein]-S-ubiquitinyl-L-cysteine.</text>
        <dbReference type="EC" id="2.3.2.36"/>
    </reaction>
</comment>
<dbReference type="EC" id="2.3.2.36" evidence="17"/>
<dbReference type="Pfam" id="PF04757">
    <property type="entry name" value="Pex2_Pex12"/>
    <property type="match status" value="1"/>
</dbReference>
<evidence type="ECO:0000256" key="10">
    <source>
        <dbReference type="ARBA" id="ARBA00022833"/>
    </source>
</evidence>
<evidence type="ECO:0000256" key="3">
    <source>
        <dbReference type="ARBA" id="ARBA00008704"/>
    </source>
</evidence>
<evidence type="ECO:0000256" key="12">
    <source>
        <dbReference type="ARBA" id="ARBA00022989"/>
    </source>
</evidence>
<keyword evidence="5" id="KW-0808">Transferase</keyword>
<feature type="compositionally biased region" description="Basic and acidic residues" evidence="18">
    <location>
        <begin position="264"/>
        <end position="282"/>
    </location>
</feature>
<evidence type="ECO:0000256" key="14">
    <source>
        <dbReference type="ARBA" id="ARBA00023140"/>
    </source>
</evidence>
<evidence type="ECO:0000256" key="5">
    <source>
        <dbReference type="ARBA" id="ARBA00022679"/>
    </source>
</evidence>
<comment type="caution">
    <text evidence="20">The sequence shown here is derived from an EMBL/GenBank/DDBJ whole genome shotgun (WGS) entry which is preliminary data.</text>
</comment>
<evidence type="ECO:0000256" key="1">
    <source>
        <dbReference type="ARBA" id="ARBA00004585"/>
    </source>
</evidence>
<dbReference type="PANTHER" id="PTHR48178:SF1">
    <property type="entry name" value="PEROXISOME BIOGENESIS FACTOR 2"/>
    <property type="match status" value="1"/>
</dbReference>
<evidence type="ECO:0000256" key="15">
    <source>
        <dbReference type="ARBA" id="ARBA00032511"/>
    </source>
</evidence>
<evidence type="ECO:0000256" key="17">
    <source>
        <dbReference type="ARBA" id="ARBA00034523"/>
    </source>
</evidence>
<name>A0ABP0KRS0_9DINO</name>
<keyword evidence="4" id="KW-0813">Transport</keyword>
<evidence type="ECO:0000256" key="2">
    <source>
        <dbReference type="ARBA" id="ARBA00004906"/>
    </source>
</evidence>
<dbReference type="InterPro" id="IPR025654">
    <property type="entry name" value="PEX2/10"/>
</dbReference>
<proteinExistence type="inferred from homology"/>
<feature type="compositionally biased region" description="Polar residues" evidence="18">
    <location>
        <begin position="1"/>
        <end position="17"/>
    </location>
</feature>
<organism evidence="20 21">
    <name type="scientific">Durusdinium trenchii</name>
    <dbReference type="NCBI Taxonomy" id="1381693"/>
    <lineage>
        <taxon>Eukaryota</taxon>
        <taxon>Sar</taxon>
        <taxon>Alveolata</taxon>
        <taxon>Dinophyceae</taxon>
        <taxon>Suessiales</taxon>
        <taxon>Symbiodiniaceae</taxon>
        <taxon>Durusdinium</taxon>
    </lineage>
</organism>
<evidence type="ECO:0000256" key="9">
    <source>
        <dbReference type="ARBA" id="ARBA00022786"/>
    </source>
</evidence>